<evidence type="ECO:0000259" key="1">
    <source>
        <dbReference type="Pfam" id="PF09951"/>
    </source>
</evidence>
<organism evidence="2 3">
    <name type="scientific">Gordonia phosphorivorans</name>
    <dbReference type="NCBI Taxonomy" id="1056982"/>
    <lineage>
        <taxon>Bacteria</taxon>
        <taxon>Bacillati</taxon>
        <taxon>Actinomycetota</taxon>
        <taxon>Actinomycetes</taxon>
        <taxon>Mycobacteriales</taxon>
        <taxon>Gordoniaceae</taxon>
        <taxon>Gordonia</taxon>
    </lineage>
</organism>
<evidence type="ECO:0000313" key="2">
    <source>
        <dbReference type="EMBL" id="MFC0315400.1"/>
    </source>
</evidence>
<dbReference type="RefSeq" id="WP_382364056.1">
    <property type="nucleotide sequence ID" value="NZ_JBHLWV010000020.1"/>
</dbReference>
<reference evidence="2 3" key="1">
    <citation type="submission" date="2024-09" db="EMBL/GenBank/DDBJ databases">
        <authorList>
            <person name="Sun Q."/>
            <person name="Mori K."/>
        </authorList>
    </citation>
    <scope>NUCLEOTIDE SEQUENCE [LARGE SCALE GENOMIC DNA]</scope>
    <source>
        <strain evidence="2 3">CCM 7957</strain>
    </source>
</reference>
<evidence type="ECO:0000313" key="3">
    <source>
        <dbReference type="Proteomes" id="UP001589783"/>
    </source>
</evidence>
<dbReference type="Pfam" id="PF09951">
    <property type="entry name" value="Imm33"/>
    <property type="match status" value="1"/>
</dbReference>
<proteinExistence type="predicted"/>
<gene>
    <name evidence="2" type="ORF">ACFFJD_11130</name>
</gene>
<feature type="domain" description="Immunity protein Imm33" evidence="1">
    <location>
        <begin position="8"/>
        <end position="85"/>
    </location>
</feature>
<keyword evidence="3" id="KW-1185">Reference proteome</keyword>
<sequence>MDGEPDTCHVSRRILTDGAPVGYMVRDELGWSFLAGDETQQYVDDPANLEVVAIARMVERDPAIAEHLRVPVGTALVRNENGFAVETRPAAAPNPDQPVAAGELALSPLWSLTLPQPMHRRREGVSLVLWRPGLTLWCSLWDLPAGATPAEYVDRLPAETAAQRFDVRRWRYRDVQYVGYRMSEPGAPDGPPPLYGIAAADAGCLHVVAYFDAEATAREAGTLLASARIGTLC</sequence>
<protein>
    <submittedName>
        <fullName evidence="2">DUF2185 domain-containing protein</fullName>
    </submittedName>
</protein>
<accession>A0ABV6HB50</accession>
<name>A0ABV6HB50_9ACTN</name>
<dbReference type="InterPro" id="IPR018689">
    <property type="entry name" value="Imm33_dom"/>
</dbReference>
<comment type="caution">
    <text evidence="2">The sequence shown here is derived from an EMBL/GenBank/DDBJ whole genome shotgun (WGS) entry which is preliminary data.</text>
</comment>
<dbReference type="EMBL" id="JBHLWV010000020">
    <property type="protein sequence ID" value="MFC0315400.1"/>
    <property type="molecule type" value="Genomic_DNA"/>
</dbReference>
<dbReference type="Proteomes" id="UP001589783">
    <property type="component" value="Unassembled WGS sequence"/>
</dbReference>